<dbReference type="Proteomes" id="UP000279911">
    <property type="component" value="Unassembled WGS sequence"/>
</dbReference>
<comment type="caution">
    <text evidence="1">The sequence shown here is derived from an EMBL/GenBank/DDBJ whole genome shotgun (WGS) entry which is preliminary data.</text>
</comment>
<organism evidence="1 2">
    <name type="scientific">Mesobacillus subterraneus</name>
    <dbReference type="NCBI Taxonomy" id="285983"/>
    <lineage>
        <taxon>Bacteria</taxon>
        <taxon>Bacillati</taxon>
        <taxon>Bacillota</taxon>
        <taxon>Bacilli</taxon>
        <taxon>Bacillales</taxon>
        <taxon>Bacillaceae</taxon>
        <taxon>Mesobacillus</taxon>
    </lineage>
</organism>
<evidence type="ECO:0000313" key="2">
    <source>
        <dbReference type="Proteomes" id="UP000279911"/>
    </source>
</evidence>
<protein>
    <submittedName>
        <fullName evidence="1">Uncharacterized protein</fullName>
    </submittedName>
</protein>
<proteinExistence type="predicted"/>
<dbReference type="EMBL" id="RSFW01000014">
    <property type="protein sequence ID" value="RSD26800.1"/>
    <property type="molecule type" value="Genomic_DNA"/>
</dbReference>
<sequence>MGGSKGQDTRMQEKSCPYGLLKRTGYEDAVKKLPVWEVQKDRLRGCRRKDVRMGGSKGQDTRMQEKSCPYGLLKRTGYEDAVKKLSVWLVQKDRIRGCRRKAVRMGGSKGQDTRMQLKSCPYGGSKGQVTSLQLKSCPIPSSTSESYSATP</sequence>
<reference evidence="2" key="1">
    <citation type="submission" date="2018-12" db="EMBL/GenBank/DDBJ databases">
        <title>Bacillus chawlae sp. nov., Bacillus glennii sp. nov., and Bacillus saganii sp. nov. Isolated from the Vehicle Assembly Building at Kennedy Space Center where the Viking Spacecraft were Assembled.</title>
        <authorList>
            <person name="Seuylemezian A."/>
            <person name="Vaishampayan P."/>
        </authorList>
    </citation>
    <scope>NUCLEOTIDE SEQUENCE [LARGE SCALE GENOMIC DNA]</scope>
    <source>
        <strain evidence="2">DSM 13966</strain>
    </source>
</reference>
<evidence type="ECO:0000313" key="1">
    <source>
        <dbReference type="EMBL" id="RSD26800.1"/>
    </source>
</evidence>
<name>A0A427TQY6_9BACI</name>
<accession>A0A427TQY6</accession>
<dbReference type="AlphaFoldDB" id="A0A427TQY6"/>
<gene>
    <name evidence="1" type="ORF">EJA10_13160</name>
</gene>
<dbReference type="RefSeq" id="WP_125480459.1">
    <property type="nucleotide sequence ID" value="NZ_RSFW01000014.1"/>
</dbReference>